<evidence type="ECO:0008006" key="2">
    <source>
        <dbReference type="Google" id="ProtNLM"/>
    </source>
</evidence>
<proteinExistence type="predicted"/>
<gene>
    <name evidence="1" type="ORF">GALL_89650</name>
</gene>
<sequence length="149" mass="16558">MTLQNLLSINKLQSFTPDRGAVRKLLRAAQRNLEDARLVALSADNRFDAAYKTIMQCAMLGLWANGYRTSTSQPGHHLTAIQSLPLTMQVSKETVIVLDALRKQRNLNDYEGDPISDSALSACLDEADKLLAHTRQWLQTNHPELAGEA</sequence>
<comment type="caution">
    <text evidence="1">The sequence shown here is derived from an EMBL/GenBank/DDBJ whole genome shotgun (WGS) entry which is preliminary data.</text>
</comment>
<dbReference type="Gene3D" id="1.20.120.330">
    <property type="entry name" value="Nucleotidyltransferases domain 2"/>
    <property type="match status" value="1"/>
</dbReference>
<protein>
    <recommendedName>
        <fullName evidence="2">DNA-binding protein</fullName>
    </recommendedName>
</protein>
<dbReference type="EMBL" id="MLJW01000029">
    <property type="protein sequence ID" value="OIR08970.1"/>
    <property type="molecule type" value="Genomic_DNA"/>
</dbReference>
<reference evidence="1" key="1">
    <citation type="submission" date="2016-10" db="EMBL/GenBank/DDBJ databases">
        <title>Sequence of Gallionella enrichment culture.</title>
        <authorList>
            <person name="Poehlein A."/>
            <person name="Muehling M."/>
            <person name="Daniel R."/>
        </authorList>
    </citation>
    <scope>NUCLEOTIDE SEQUENCE</scope>
</reference>
<name>A0A1J5SKH1_9ZZZZ</name>
<organism evidence="1">
    <name type="scientific">mine drainage metagenome</name>
    <dbReference type="NCBI Taxonomy" id="410659"/>
    <lineage>
        <taxon>unclassified sequences</taxon>
        <taxon>metagenomes</taxon>
        <taxon>ecological metagenomes</taxon>
    </lineage>
</organism>
<dbReference type="AlphaFoldDB" id="A0A1J5SKH1"/>
<accession>A0A1J5SKH1</accession>
<evidence type="ECO:0000313" key="1">
    <source>
        <dbReference type="EMBL" id="OIR08970.1"/>
    </source>
</evidence>